<dbReference type="InterPro" id="IPR004242">
    <property type="entry name" value="Transposase_21"/>
</dbReference>
<dbReference type="Pfam" id="PF02992">
    <property type="entry name" value="Transposase_21"/>
    <property type="match status" value="1"/>
</dbReference>
<dbReference type="STRING" id="1194695.A0A5A7VIB8"/>
<comment type="caution">
    <text evidence="1">The sequence shown here is derived from an EMBL/GenBank/DDBJ whole genome shotgun (WGS) entry which is preliminary data.</text>
</comment>
<organism evidence="1 2">
    <name type="scientific">Cucumis melo var. makuwa</name>
    <name type="common">Oriental melon</name>
    <dbReference type="NCBI Taxonomy" id="1194695"/>
    <lineage>
        <taxon>Eukaryota</taxon>
        <taxon>Viridiplantae</taxon>
        <taxon>Streptophyta</taxon>
        <taxon>Embryophyta</taxon>
        <taxon>Tracheophyta</taxon>
        <taxon>Spermatophyta</taxon>
        <taxon>Magnoliopsida</taxon>
        <taxon>eudicotyledons</taxon>
        <taxon>Gunneridae</taxon>
        <taxon>Pentapetalae</taxon>
        <taxon>rosids</taxon>
        <taxon>fabids</taxon>
        <taxon>Cucurbitales</taxon>
        <taxon>Cucurbitaceae</taxon>
        <taxon>Benincaseae</taxon>
        <taxon>Cucumis</taxon>
    </lineage>
</organism>
<protein>
    <submittedName>
        <fullName evidence="1">Transposase</fullName>
    </submittedName>
</protein>
<dbReference type="OrthoDB" id="1934442at2759"/>
<dbReference type="PANTHER" id="PTHR10775">
    <property type="entry name" value="OS08G0208400 PROTEIN"/>
    <property type="match status" value="1"/>
</dbReference>
<sequence length="307" mass="35613">MYEENDAESINDMIEVAYEEYSKDPNEFEKLLNDAEKPLYEGCKKFTKLSTQLYNFKVRHGWSDISFSELLKTLEEILPTTNEIPTSMYEAKKTLGALGMNYEKIHACPNDCCLYRKEYANAIECPECGESKWKYANNTNRGKKQIPKRVVWYFPPIPRFKRLFQSTDNAKNLIGHANERVVNGKLRHPADSPAWKLVDLKWPDFGSEPRNIRLALSVDGINPHGEMSSKYSCWPIVINIYNLPPWLCMKRKFMMLSMLISSPRQLGDDIGTYLSPLLEDLKLIWESGVECYDDNLEEIFNLRAILL</sequence>
<reference evidence="1 2" key="1">
    <citation type="submission" date="2019-08" db="EMBL/GenBank/DDBJ databases">
        <title>Draft genome sequences of two oriental melons (Cucumis melo L. var makuwa).</title>
        <authorList>
            <person name="Kwon S.-Y."/>
        </authorList>
    </citation>
    <scope>NUCLEOTIDE SEQUENCE [LARGE SCALE GENOMIC DNA]</scope>
    <source>
        <strain evidence="2">cv. SW 3</strain>
        <tissue evidence="1">Leaf</tissue>
    </source>
</reference>
<dbReference type="Proteomes" id="UP000321393">
    <property type="component" value="Unassembled WGS sequence"/>
</dbReference>
<dbReference type="PANTHER" id="PTHR10775:SF182">
    <property type="entry name" value="TRANSPOSON, EN_SPM-LIKE, TRANSPOSASE-ASSOCIATED DOMAIN PROTEIN-RELATED"/>
    <property type="match status" value="1"/>
</dbReference>
<dbReference type="EMBL" id="SSTE01000188">
    <property type="protein sequence ID" value="KAA0067843.1"/>
    <property type="molecule type" value="Genomic_DNA"/>
</dbReference>
<evidence type="ECO:0000313" key="2">
    <source>
        <dbReference type="Proteomes" id="UP000321393"/>
    </source>
</evidence>
<gene>
    <name evidence="1" type="ORF">E6C27_scaffold2484G00510</name>
</gene>
<proteinExistence type="predicted"/>
<name>A0A5A7VIB8_CUCMM</name>
<dbReference type="AlphaFoldDB" id="A0A5A7VIB8"/>
<accession>A0A5A7VIB8</accession>
<evidence type="ECO:0000313" key="1">
    <source>
        <dbReference type="EMBL" id="KAA0067843.1"/>
    </source>
</evidence>